<evidence type="ECO:0000313" key="3">
    <source>
        <dbReference type="EMBL" id="ATQ57708.1"/>
    </source>
</evidence>
<reference evidence="3 4" key="1">
    <citation type="submission" date="2017-10" db="EMBL/GenBank/DDBJ databases">
        <title>Complete genome sequence of Paracoccus yeei TT13 isolated from human skin.</title>
        <authorList>
            <person name="Lee K."/>
            <person name="Lim J.Y."/>
            <person name="Hwang I."/>
        </authorList>
    </citation>
    <scope>NUCLEOTIDE SEQUENCE [LARGE SCALE GENOMIC DNA]</scope>
    <source>
        <strain evidence="3 4">TT13</strain>
    </source>
</reference>
<accession>A0A2D2C5C5</accession>
<dbReference type="EMBL" id="CP024422">
    <property type="protein sequence ID" value="ATQ57708.1"/>
    <property type="molecule type" value="Genomic_DNA"/>
</dbReference>
<proteinExistence type="predicted"/>
<keyword evidence="1" id="KW-0233">DNA recombination</keyword>
<protein>
    <recommendedName>
        <fullName evidence="2">Tyr recombinase domain-containing protein</fullName>
    </recommendedName>
</protein>
<evidence type="ECO:0000256" key="1">
    <source>
        <dbReference type="ARBA" id="ARBA00023172"/>
    </source>
</evidence>
<feature type="domain" description="Tyr recombinase" evidence="2">
    <location>
        <begin position="1"/>
        <end position="126"/>
    </location>
</feature>
<dbReference type="PROSITE" id="PS51898">
    <property type="entry name" value="TYR_RECOMBINASE"/>
    <property type="match status" value="1"/>
</dbReference>
<sequence>MAGKLCPSLSSQCPLTSRPDWSHRYMPGARCSAISTTFATRPLSDFVVEWGGKQVASIRKGFEGATRRAGLKDVTLHTIRHSSAVAMVSAGIPITQVAQYLGHSNTAITFSTYGRFAPDHLTEAAEVLDFVKLRAKG</sequence>
<dbReference type="SUPFAM" id="SSF56349">
    <property type="entry name" value="DNA breaking-rejoining enzymes"/>
    <property type="match status" value="1"/>
</dbReference>
<dbReference type="InterPro" id="IPR013762">
    <property type="entry name" value="Integrase-like_cat_sf"/>
</dbReference>
<organism evidence="3 4">
    <name type="scientific">Paracoccus yeei</name>
    <dbReference type="NCBI Taxonomy" id="147645"/>
    <lineage>
        <taxon>Bacteria</taxon>
        <taxon>Pseudomonadati</taxon>
        <taxon>Pseudomonadota</taxon>
        <taxon>Alphaproteobacteria</taxon>
        <taxon>Rhodobacterales</taxon>
        <taxon>Paracoccaceae</taxon>
        <taxon>Paracoccus</taxon>
    </lineage>
</organism>
<evidence type="ECO:0000313" key="4">
    <source>
        <dbReference type="Proteomes" id="UP000229314"/>
    </source>
</evidence>
<dbReference type="GO" id="GO:0015074">
    <property type="term" value="P:DNA integration"/>
    <property type="evidence" value="ECO:0007669"/>
    <property type="project" value="InterPro"/>
</dbReference>
<dbReference type="RefSeq" id="WP_099650146.1">
    <property type="nucleotide sequence ID" value="NZ_CAJGAB010000019.1"/>
</dbReference>
<dbReference type="GO" id="GO:0003677">
    <property type="term" value="F:DNA binding"/>
    <property type="evidence" value="ECO:0007669"/>
    <property type="project" value="InterPro"/>
</dbReference>
<dbReference type="GO" id="GO:0006310">
    <property type="term" value="P:DNA recombination"/>
    <property type="evidence" value="ECO:0007669"/>
    <property type="project" value="UniProtKB-KW"/>
</dbReference>
<dbReference type="Gene3D" id="1.10.443.10">
    <property type="entry name" value="Intergrase catalytic core"/>
    <property type="match status" value="1"/>
</dbReference>
<dbReference type="Pfam" id="PF00589">
    <property type="entry name" value="Phage_integrase"/>
    <property type="match status" value="1"/>
</dbReference>
<evidence type="ECO:0000259" key="2">
    <source>
        <dbReference type="PROSITE" id="PS51898"/>
    </source>
</evidence>
<dbReference type="InterPro" id="IPR011010">
    <property type="entry name" value="DNA_brk_join_enz"/>
</dbReference>
<name>A0A2D2C5C5_9RHOB</name>
<dbReference type="InterPro" id="IPR002104">
    <property type="entry name" value="Integrase_catalytic"/>
</dbReference>
<dbReference type="Proteomes" id="UP000229314">
    <property type="component" value="Chromosome"/>
</dbReference>
<dbReference type="AlphaFoldDB" id="A0A2D2C5C5"/>
<gene>
    <name evidence="3" type="ORF">PYTT13_16550</name>
</gene>